<feature type="domain" description="Response regulatory" evidence="3">
    <location>
        <begin position="7"/>
        <end position="122"/>
    </location>
</feature>
<dbReference type="GO" id="GO:0000160">
    <property type="term" value="P:phosphorelay signal transduction system"/>
    <property type="evidence" value="ECO:0007669"/>
    <property type="project" value="InterPro"/>
</dbReference>
<evidence type="ECO:0000256" key="1">
    <source>
        <dbReference type="ARBA" id="ARBA00022553"/>
    </source>
</evidence>
<evidence type="ECO:0000313" key="4">
    <source>
        <dbReference type="EMBL" id="GBF40100.1"/>
    </source>
</evidence>
<organism evidence="4 5">
    <name type="scientific">Leptospira johnsonii</name>
    <dbReference type="NCBI Taxonomy" id="1917820"/>
    <lineage>
        <taxon>Bacteria</taxon>
        <taxon>Pseudomonadati</taxon>
        <taxon>Spirochaetota</taxon>
        <taxon>Spirochaetia</taxon>
        <taxon>Leptospirales</taxon>
        <taxon>Leptospiraceae</taxon>
        <taxon>Leptospira</taxon>
    </lineage>
</organism>
<dbReference type="Proteomes" id="UP000245076">
    <property type="component" value="Unassembled WGS sequence"/>
</dbReference>
<evidence type="ECO:0000313" key="5">
    <source>
        <dbReference type="Proteomes" id="UP000245076"/>
    </source>
</evidence>
<proteinExistence type="predicted"/>
<dbReference type="InterPro" id="IPR001789">
    <property type="entry name" value="Sig_transdc_resp-reg_receiver"/>
</dbReference>
<dbReference type="PROSITE" id="PS50110">
    <property type="entry name" value="RESPONSE_REGULATORY"/>
    <property type="match status" value="1"/>
</dbReference>
<dbReference type="RefSeq" id="WP_108929617.1">
    <property type="nucleotide sequence ID" value="NZ_BFAY01000011.1"/>
</dbReference>
<dbReference type="EMBL" id="BFAY01000011">
    <property type="protein sequence ID" value="GBF40100.1"/>
    <property type="molecule type" value="Genomic_DNA"/>
</dbReference>
<dbReference type="CDD" id="cd17574">
    <property type="entry name" value="REC_OmpR"/>
    <property type="match status" value="1"/>
</dbReference>
<dbReference type="PANTHER" id="PTHR44591">
    <property type="entry name" value="STRESS RESPONSE REGULATOR PROTEIN 1"/>
    <property type="match status" value="1"/>
</dbReference>
<dbReference type="InterPro" id="IPR050595">
    <property type="entry name" value="Bact_response_regulator"/>
</dbReference>
<comment type="caution">
    <text evidence="4">The sequence shown here is derived from an EMBL/GenBank/DDBJ whole genome shotgun (WGS) entry which is preliminary data.</text>
</comment>
<dbReference type="Gene3D" id="3.40.50.2300">
    <property type="match status" value="1"/>
</dbReference>
<keyword evidence="5" id="KW-1185">Reference proteome</keyword>
<dbReference type="InterPro" id="IPR011006">
    <property type="entry name" value="CheY-like_superfamily"/>
</dbReference>
<accession>A0A2P2D635</accession>
<evidence type="ECO:0000259" key="3">
    <source>
        <dbReference type="PROSITE" id="PS50110"/>
    </source>
</evidence>
<evidence type="ECO:0000256" key="2">
    <source>
        <dbReference type="PROSITE-ProRule" id="PRU00169"/>
    </source>
</evidence>
<feature type="modified residue" description="4-aspartylphosphate" evidence="2">
    <location>
        <position position="56"/>
    </location>
</feature>
<name>A0A2P2D635_9LEPT</name>
<dbReference type="AlphaFoldDB" id="A0A2P2D635"/>
<sequence>MVQPSFKVLFAEDNESSAELLIHFLERFNFEVDHVMDGMNAELKLRKSKYDFILLDNMMPIISGVRLASNIPELNKNTPIVFLTASNEKEDVISAAHSKQVVGYILKPFEQEKVLEKITSVLKIQKTTLIDKKNFPFSIQKVDNETYGIGIKLIGCPYMKNSEKIVQEISFILKDLPRKHTFFMQVGKEFYYYKRAEELLASILTRMASKFEIKKEDILILSS</sequence>
<protein>
    <submittedName>
        <fullName evidence="4">Response regulator receiver domain protein</fullName>
    </submittedName>
</protein>
<dbReference type="PANTHER" id="PTHR44591:SF3">
    <property type="entry name" value="RESPONSE REGULATORY DOMAIN-CONTAINING PROTEIN"/>
    <property type="match status" value="1"/>
</dbReference>
<dbReference type="Pfam" id="PF00072">
    <property type="entry name" value="Response_reg"/>
    <property type="match status" value="1"/>
</dbReference>
<gene>
    <name evidence="4" type="ORF">LPTSP1_31110</name>
</gene>
<dbReference type="SUPFAM" id="SSF52172">
    <property type="entry name" value="CheY-like"/>
    <property type="match status" value="1"/>
</dbReference>
<keyword evidence="1 2" id="KW-0597">Phosphoprotein</keyword>
<dbReference type="SMART" id="SM00448">
    <property type="entry name" value="REC"/>
    <property type="match status" value="1"/>
</dbReference>
<dbReference type="OrthoDB" id="342399at2"/>
<reference evidence="4 5" key="1">
    <citation type="submission" date="2018-02" db="EMBL/GenBank/DDBJ databases">
        <title>Novel Leptospira species isolated from soil and water in Japan.</title>
        <authorList>
            <person name="Nakao R."/>
            <person name="Masuzawa T."/>
        </authorList>
    </citation>
    <scope>NUCLEOTIDE SEQUENCE [LARGE SCALE GENOMIC DNA]</scope>
    <source>
        <strain evidence="4 5">E8</strain>
    </source>
</reference>